<name>A0A0G1H3I1_9BACT</name>
<dbReference type="InterPro" id="IPR011990">
    <property type="entry name" value="TPR-like_helical_dom_sf"/>
</dbReference>
<gene>
    <name evidence="1" type="ORF">UW30_C0009G0010</name>
</gene>
<comment type="caution">
    <text evidence="1">The sequence shown here is derived from an EMBL/GenBank/DDBJ whole genome shotgun (WGS) entry which is preliminary data.</text>
</comment>
<sequence length="223" mass="25049">MNKVRIAVLILIVAVAAYAAGLFIYKDIKSTGEETGQEISKIADENQPQVKVEEISNDTPKPTIPPPDLTRKVVITAVMSEESKKQALEKIAEIIKSLKTNPDLFENWVELGAYMKLIGDYDGAVIYWKYAAVIRPKSFIPLANLGDLYLFNIKDTAKAEQSYISALMVGPDQSMVYEKLSELYRYFLKDDTKAKVALQDGINKNPSASDRLKYLLNNYDEDN</sequence>
<reference evidence="1 2" key="1">
    <citation type="journal article" date="2015" name="Nature">
        <title>rRNA introns, odd ribosomes, and small enigmatic genomes across a large radiation of phyla.</title>
        <authorList>
            <person name="Brown C.T."/>
            <person name="Hug L.A."/>
            <person name="Thomas B.C."/>
            <person name="Sharon I."/>
            <person name="Castelle C.J."/>
            <person name="Singh A."/>
            <person name="Wilkins M.J."/>
            <person name="Williams K.H."/>
            <person name="Banfield J.F."/>
        </authorList>
    </citation>
    <scope>NUCLEOTIDE SEQUENCE [LARGE SCALE GENOMIC DNA]</scope>
</reference>
<dbReference type="STRING" id="1618647.UW30_C0009G0010"/>
<evidence type="ECO:0000313" key="2">
    <source>
        <dbReference type="Proteomes" id="UP000034736"/>
    </source>
</evidence>
<dbReference type="Proteomes" id="UP000034736">
    <property type="component" value="Unassembled WGS sequence"/>
</dbReference>
<dbReference type="AlphaFoldDB" id="A0A0G1H3I1"/>
<proteinExistence type="predicted"/>
<accession>A0A0G1H3I1</accession>
<organism evidence="1 2">
    <name type="scientific">Candidatus Giovannonibacteria bacterium GW2011_GWA2_44_13b</name>
    <dbReference type="NCBI Taxonomy" id="1618647"/>
    <lineage>
        <taxon>Bacteria</taxon>
        <taxon>Candidatus Giovannoniibacteriota</taxon>
    </lineage>
</organism>
<evidence type="ECO:0000313" key="1">
    <source>
        <dbReference type="EMBL" id="KKT41330.1"/>
    </source>
</evidence>
<protein>
    <submittedName>
        <fullName evidence="1">Uncharacterized protein</fullName>
    </submittedName>
</protein>
<dbReference type="Gene3D" id="1.25.40.10">
    <property type="entry name" value="Tetratricopeptide repeat domain"/>
    <property type="match status" value="1"/>
</dbReference>
<dbReference type="EMBL" id="LCHU01000009">
    <property type="protein sequence ID" value="KKT41330.1"/>
    <property type="molecule type" value="Genomic_DNA"/>
</dbReference>
<dbReference type="SUPFAM" id="SSF48452">
    <property type="entry name" value="TPR-like"/>
    <property type="match status" value="1"/>
</dbReference>